<dbReference type="Pfam" id="PF00608">
    <property type="entry name" value="Adeno_shaft"/>
    <property type="match status" value="4"/>
</dbReference>
<keyword evidence="9" id="KW-0426">Late protein</keyword>
<evidence type="ECO:0000256" key="8">
    <source>
        <dbReference type="ARBA" id="ARBA00022844"/>
    </source>
</evidence>
<keyword evidence="7" id="KW-1161">Viral attachment to host cell</keyword>
<dbReference type="Proteomes" id="UP000323261">
    <property type="component" value="Segment"/>
</dbReference>
<dbReference type="Gene3D" id="2.60.90.30">
    <property type="entry name" value="Fiber protein 1, C-terminal domain"/>
    <property type="match status" value="1"/>
</dbReference>
<evidence type="ECO:0000256" key="6">
    <source>
        <dbReference type="ARBA" id="ARBA00022581"/>
    </source>
</evidence>
<comment type="similarity">
    <text evidence="3">Belongs to the adenoviridae fiber family.</text>
</comment>
<keyword evidence="8" id="KW-0946">Virion</keyword>
<dbReference type="Gene3D" id="6.20.10.20">
    <property type="match status" value="3"/>
</dbReference>
<dbReference type="InterPro" id="IPR000939">
    <property type="entry name" value="Adenobir_fibre_prot_rpt/shaft"/>
</dbReference>
<evidence type="ECO:0000313" key="12">
    <source>
        <dbReference type="EMBL" id="QEJ80739.1"/>
    </source>
</evidence>
<dbReference type="GO" id="GO:0007155">
    <property type="term" value="P:cell adhesion"/>
    <property type="evidence" value="ECO:0007669"/>
    <property type="project" value="InterPro"/>
</dbReference>
<keyword evidence="4" id="KW-0167">Capsid protein</keyword>
<reference evidence="12 13" key="1">
    <citation type="journal article" date="2019" name="Viruses">
        <title>Faecal Virome Analysis of Wild Animals from Brazil.</title>
        <authorList>
            <person name="Duarte M.A."/>
            <person name="Silva J.M.F."/>
            <person name="Brito C.R."/>
            <person name="Teixeira D.S."/>
            <person name="Melo F.L."/>
            <person name="Ribeiro B.M."/>
            <person name="Nagata T."/>
            <person name="Campos F.S."/>
        </authorList>
    </citation>
    <scope>NUCLEOTIDE SEQUENCE [LARGE SCALE GENOMIC DNA]</scope>
    <source>
        <strain evidence="12">BR_DF</strain>
    </source>
</reference>
<dbReference type="GO" id="GO:0046718">
    <property type="term" value="P:symbiont entry into host cell"/>
    <property type="evidence" value="ECO:0007669"/>
    <property type="project" value="UniProtKB-KW"/>
</dbReference>
<evidence type="ECO:0000313" key="13">
    <source>
        <dbReference type="Proteomes" id="UP000323261"/>
    </source>
</evidence>
<evidence type="ECO:0000256" key="10">
    <source>
        <dbReference type="ARBA" id="ARBA00023165"/>
    </source>
</evidence>
<evidence type="ECO:0000256" key="3">
    <source>
        <dbReference type="ARBA" id="ARBA00006685"/>
    </source>
</evidence>
<evidence type="ECO:0000256" key="2">
    <source>
        <dbReference type="ARBA" id="ARBA00004328"/>
    </source>
</evidence>
<evidence type="ECO:0000256" key="4">
    <source>
        <dbReference type="ARBA" id="ARBA00022561"/>
    </source>
</evidence>
<gene>
    <name evidence="12" type="ORF">PAV19gp19</name>
</gene>
<evidence type="ECO:0000256" key="1">
    <source>
        <dbReference type="ARBA" id="ARBA00004147"/>
    </source>
</evidence>
<comment type="subcellular location">
    <subcellularLocation>
        <location evidence="1">Host nucleus</location>
    </subcellularLocation>
    <subcellularLocation>
        <location evidence="2">Virion</location>
    </subcellularLocation>
</comment>
<proteinExistence type="inferred from homology"/>
<keyword evidence="11" id="KW-1160">Virus entry into host cell</keyword>
<dbReference type="InterPro" id="IPR009013">
    <property type="entry name" value="Attachment_protein_shaft_sf"/>
</dbReference>
<dbReference type="GO" id="GO:0042025">
    <property type="term" value="C:host cell nucleus"/>
    <property type="evidence" value="ECO:0007669"/>
    <property type="project" value="UniProtKB-SubCell"/>
</dbReference>
<dbReference type="GO" id="GO:0019028">
    <property type="term" value="C:viral capsid"/>
    <property type="evidence" value="ECO:0007669"/>
    <property type="project" value="UniProtKB-KW"/>
</dbReference>
<organism evidence="12 13">
    <name type="scientific">Psittacine adenovirus 3</name>
    <dbReference type="NCBI Taxonomy" id="1580497"/>
    <lineage>
        <taxon>Viruses</taxon>
        <taxon>Varidnaviria</taxon>
        <taxon>Bamfordvirae</taxon>
        <taxon>Preplasmiviricota</taxon>
        <taxon>Polisuviricotina</taxon>
        <taxon>Pharingeaviricetes</taxon>
        <taxon>Rowavirales</taxon>
        <taxon>Adenoviridae</taxon>
        <taxon>Barthadenovirus</taxon>
        <taxon>Barthadenovirus amazonae</taxon>
        <taxon>Psittacine atadenovirus A</taxon>
    </lineage>
</organism>
<dbReference type="EMBL" id="MN025529">
    <property type="protein sequence ID" value="QEJ80739.1"/>
    <property type="molecule type" value="Genomic_DNA"/>
</dbReference>
<evidence type="ECO:0000256" key="7">
    <source>
        <dbReference type="ARBA" id="ARBA00022804"/>
    </source>
</evidence>
<keyword evidence="6" id="KW-0945">Host-virus interaction</keyword>
<dbReference type="GO" id="GO:0098671">
    <property type="term" value="P:adhesion receptor-mediated virion attachment to host cell"/>
    <property type="evidence" value="ECO:0007669"/>
    <property type="project" value="UniProtKB-KW"/>
</dbReference>
<protein>
    <submittedName>
        <fullName evidence="12">Fiber 2 protein</fullName>
    </submittedName>
</protein>
<dbReference type="InterPro" id="IPR038486">
    <property type="entry name" value="Fiber_prot_C_sf"/>
</dbReference>
<keyword evidence="10" id="KW-1233">Viral attachment to host adhesion receptor</keyword>
<sequence length="401" mass="40474">MQPASKRPREESSAVDLVYPFDEAVTAPLPPFIDVGGGLETEGLKLSLNVSSPLTLRNNAVALKIGSGLSVDSSGALQAGAAASVSPPLTNSGGTLHLSVGSGLTVANGVLASSLTASPPLSISGNNTLALAVGNGLAVSGGALASSLSATPPLQLSGNSMSLSLGSGLAVQSGALVASPPVTAPVTITNGALGLSVGDGLAVRDGSLQAPTEIFSGVQGWDTLDNFSAVNIVSSEGVKFPASVFCKRLNIRGLVVCTMALKLDSSRWSSYGSTTPSSDFVFRLGELFNSGVPSTYVPVSAGSSYLTPHGGITTSTTSQSSGYVSPEGGIVVTFRPACSGAWANQFDVSQCTVVFPSEGGTVLHFSLQNKSGQTNYLFTHGITGTMLIYPISFSYLATSSL</sequence>
<evidence type="ECO:0000256" key="11">
    <source>
        <dbReference type="ARBA" id="ARBA00023296"/>
    </source>
</evidence>
<evidence type="ECO:0000256" key="9">
    <source>
        <dbReference type="ARBA" id="ARBA00022921"/>
    </source>
</evidence>
<dbReference type="InterPro" id="IPR000931">
    <property type="entry name" value="Adeno_fibre"/>
</dbReference>
<accession>A0A5C0PVQ3</accession>
<dbReference type="Gene3D" id="2.10.25.20">
    <property type="entry name" value="reovirus attachment protein sigma1, domain 1"/>
    <property type="match status" value="1"/>
</dbReference>
<dbReference type="PRINTS" id="PR00307">
    <property type="entry name" value="ADENOVSFIBRE"/>
</dbReference>
<dbReference type="SUPFAM" id="SSF51225">
    <property type="entry name" value="Fibre shaft of virus attachment proteins"/>
    <property type="match status" value="2"/>
</dbReference>
<keyword evidence="5" id="KW-1048">Host nucleus</keyword>
<evidence type="ECO:0000256" key="5">
    <source>
        <dbReference type="ARBA" id="ARBA00022562"/>
    </source>
</evidence>
<name>A0A5C0PVQ3_9ADEN</name>